<proteinExistence type="predicted"/>
<evidence type="ECO:0000313" key="1">
    <source>
        <dbReference type="Ensembl" id="ENSPTEP00000008775.1"/>
    </source>
</evidence>
<reference evidence="1" key="1">
    <citation type="submission" date="2025-08" db="UniProtKB">
        <authorList>
            <consortium name="Ensembl"/>
        </authorList>
    </citation>
    <scope>IDENTIFICATION</scope>
</reference>
<dbReference type="Ensembl" id="ENSPTET00000013363.1">
    <property type="protein sequence ID" value="ENSPTEP00000008775.1"/>
    <property type="gene ID" value="ENSPTEG00000009962.1"/>
</dbReference>
<sequence>MSGYQASHSNTDCRLGHPNNTSFPAQIPGWTKCTLLNEAKSLKCLYTQSGSGSESSSCSRCSEQPFNPSPTRLLLGRICMGRPYYSKYAETSHLVNPKVTRKPTFQGSPCCLLCRNCPSDSSSPTFLDQLIKGINYLDRSTNACNSCHKTLQSLPKLAANYLERAASSLNLDHQDHPLPQSYSRSYTCMVLSLRGASALQCLDDSANMSYLHRSHCKNFTTVLPRGPHTKLPELPLLGNGLFALGCLPKVWEAICSGWCAPEPISKPPSWW</sequence>
<dbReference type="PANTHER" id="PTHR39226">
    <property type="entry name" value="RIKEN CDNA 1700013G24 GENE"/>
    <property type="match status" value="1"/>
</dbReference>
<dbReference type="PANTHER" id="PTHR39226:SF1">
    <property type="entry name" value="RIKEN CDNA 1700013G24 GENE"/>
    <property type="match status" value="1"/>
</dbReference>
<accession>A0A8C9LK58</accession>
<organism evidence="1 2">
    <name type="scientific">Piliocolobus tephrosceles</name>
    <name type="common">Ugandan red Colobus</name>
    <dbReference type="NCBI Taxonomy" id="591936"/>
    <lineage>
        <taxon>Eukaryota</taxon>
        <taxon>Metazoa</taxon>
        <taxon>Chordata</taxon>
        <taxon>Craniata</taxon>
        <taxon>Vertebrata</taxon>
        <taxon>Euteleostomi</taxon>
        <taxon>Mammalia</taxon>
        <taxon>Eutheria</taxon>
        <taxon>Euarchontoglires</taxon>
        <taxon>Primates</taxon>
        <taxon>Haplorrhini</taxon>
        <taxon>Catarrhini</taxon>
        <taxon>Cercopithecidae</taxon>
        <taxon>Colobinae</taxon>
        <taxon>Piliocolobus</taxon>
    </lineage>
</organism>
<dbReference type="AlphaFoldDB" id="A0A8C9LK58"/>
<keyword evidence="2" id="KW-1185">Reference proteome</keyword>
<evidence type="ECO:0000313" key="2">
    <source>
        <dbReference type="Proteomes" id="UP000694416"/>
    </source>
</evidence>
<reference evidence="1" key="2">
    <citation type="submission" date="2025-09" db="UniProtKB">
        <authorList>
            <consortium name="Ensembl"/>
        </authorList>
    </citation>
    <scope>IDENTIFICATION</scope>
</reference>
<dbReference type="Proteomes" id="UP000694416">
    <property type="component" value="Unplaced"/>
</dbReference>
<name>A0A8C9LK58_9PRIM</name>
<protein>
    <submittedName>
        <fullName evidence="1">Uncharacterized protein</fullName>
    </submittedName>
</protein>